<gene>
    <name evidence="1" type="ORF">QAD02_005144</name>
</gene>
<evidence type="ECO:0000313" key="2">
    <source>
        <dbReference type="Proteomes" id="UP001239111"/>
    </source>
</evidence>
<comment type="caution">
    <text evidence="1">The sequence shown here is derived from an EMBL/GenBank/DDBJ whole genome shotgun (WGS) entry which is preliminary data.</text>
</comment>
<dbReference type="Proteomes" id="UP001239111">
    <property type="component" value="Chromosome 3"/>
</dbReference>
<evidence type="ECO:0000313" key="1">
    <source>
        <dbReference type="EMBL" id="KAJ8673882.1"/>
    </source>
</evidence>
<proteinExistence type="predicted"/>
<keyword evidence="2" id="KW-1185">Reference proteome</keyword>
<sequence length="155" mass="17784">MDSNNMDLDEFDFQEDPSHSSVSKPKRYQVASVQKIKLADFIETHLAMSEGKATLEAFSGWIQVTPILNNMSSQEHRSSDDWKRSWEGYVKRARKEFEDIKKEQGNSASSSISSFSHRVLQLLARWRKLEAVRRFDSHQSSPFTPTSHCGSTKIT</sequence>
<organism evidence="1 2">
    <name type="scientific">Eretmocerus hayati</name>
    <dbReference type="NCBI Taxonomy" id="131215"/>
    <lineage>
        <taxon>Eukaryota</taxon>
        <taxon>Metazoa</taxon>
        <taxon>Ecdysozoa</taxon>
        <taxon>Arthropoda</taxon>
        <taxon>Hexapoda</taxon>
        <taxon>Insecta</taxon>
        <taxon>Pterygota</taxon>
        <taxon>Neoptera</taxon>
        <taxon>Endopterygota</taxon>
        <taxon>Hymenoptera</taxon>
        <taxon>Apocrita</taxon>
        <taxon>Proctotrupomorpha</taxon>
        <taxon>Chalcidoidea</taxon>
        <taxon>Aphelinidae</taxon>
        <taxon>Aphelininae</taxon>
        <taxon>Eretmocerus</taxon>
    </lineage>
</organism>
<name>A0ACC2NS06_9HYME</name>
<reference evidence="1" key="1">
    <citation type="submission" date="2023-04" db="EMBL/GenBank/DDBJ databases">
        <title>A chromosome-level genome assembly of the parasitoid wasp Eretmocerus hayati.</title>
        <authorList>
            <person name="Zhong Y."/>
            <person name="Liu S."/>
            <person name="Liu Y."/>
        </authorList>
    </citation>
    <scope>NUCLEOTIDE SEQUENCE</scope>
    <source>
        <strain evidence="1">ZJU_SS_LIU_2023</strain>
    </source>
</reference>
<protein>
    <submittedName>
        <fullName evidence="1">Uncharacterized protein</fullName>
    </submittedName>
</protein>
<accession>A0ACC2NS06</accession>
<dbReference type="EMBL" id="CM056743">
    <property type="protein sequence ID" value="KAJ8673882.1"/>
    <property type="molecule type" value="Genomic_DNA"/>
</dbReference>